<comment type="similarity">
    <text evidence="1">Belongs to the short-chain dehydrogenases/reductases (SDR) family.</text>
</comment>
<dbReference type="Proteomes" id="UP000186104">
    <property type="component" value="Chromosome"/>
</dbReference>
<dbReference type="InterPro" id="IPR036291">
    <property type="entry name" value="NAD(P)-bd_dom_sf"/>
</dbReference>
<dbReference type="RefSeq" id="WP_067477634.1">
    <property type="nucleotide sequence ID" value="NZ_CP015961.1"/>
</dbReference>
<proteinExistence type="inferred from homology"/>
<evidence type="ECO:0000313" key="4">
    <source>
        <dbReference type="EMBL" id="ANI93234.1"/>
    </source>
</evidence>
<protein>
    <submittedName>
        <fullName evidence="4">Putative oxidoreductase YqjQ</fullName>
    </submittedName>
</protein>
<dbReference type="InterPro" id="IPR057326">
    <property type="entry name" value="KR_dom"/>
</dbReference>
<dbReference type="InterPro" id="IPR002347">
    <property type="entry name" value="SDR_fam"/>
</dbReference>
<dbReference type="SMART" id="SM00822">
    <property type="entry name" value="PKS_KR"/>
    <property type="match status" value="1"/>
</dbReference>
<dbReference type="STRING" id="499555.BJL86_2470"/>
<name>A0A173LNK3_9ACTN</name>
<sequence>MAKWRKHPLPLDYPRHPERRTALVLGASSGIGRATAVALAEAGHPVAVGARRVDRLDEVVAHIREAGGEAEAFAVDVTDEKSIASAVTDVEAALGEVEVVVNSAGSLRMGRIWEMTPENFSAQVDVHLLAAHRVVAAVVPGMVARGRGDVVLIGSDTSRTARPRSGAYPAAKSAVDTMAFQLQSELEGTGVRATVVRPGPVATEMGTDFDEDTIVDVINDWVRFGHGRHGRMCTPAQLAHGVVAAVSLSRGAYVRELEIQPEAPIEP</sequence>
<evidence type="ECO:0000256" key="1">
    <source>
        <dbReference type="ARBA" id="ARBA00006484"/>
    </source>
</evidence>
<gene>
    <name evidence="4" type="ORF">BJL86_2470</name>
</gene>
<dbReference type="Gene3D" id="3.40.50.720">
    <property type="entry name" value="NAD(P)-binding Rossmann-like Domain"/>
    <property type="match status" value="1"/>
</dbReference>
<dbReference type="GO" id="GO:0016491">
    <property type="term" value="F:oxidoreductase activity"/>
    <property type="evidence" value="ECO:0007669"/>
    <property type="project" value="UniProtKB-KW"/>
</dbReference>
<evidence type="ECO:0000259" key="3">
    <source>
        <dbReference type="SMART" id="SM00822"/>
    </source>
</evidence>
<accession>A0A173LNK3</accession>
<dbReference type="PANTHER" id="PTHR44196:SF1">
    <property type="entry name" value="DEHYDROGENASE_REDUCTASE SDR FAMILY MEMBER 7B"/>
    <property type="match status" value="1"/>
</dbReference>
<evidence type="ECO:0000313" key="5">
    <source>
        <dbReference type="Proteomes" id="UP000186104"/>
    </source>
</evidence>
<dbReference type="PROSITE" id="PS00061">
    <property type="entry name" value="ADH_SHORT"/>
    <property type="match status" value="1"/>
</dbReference>
<dbReference type="PRINTS" id="PR00081">
    <property type="entry name" value="GDHRDH"/>
</dbReference>
<dbReference type="OrthoDB" id="9775296at2"/>
<keyword evidence="5" id="KW-1185">Reference proteome</keyword>
<dbReference type="EMBL" id="CP015961">
    <property type="protein sequence ID" value="ANI93234.1"/>
    <property type="molecule type" value="Genomic_DNA"/>
</dbReference>
<dbReference type="NCBIfam" id="NF005854">
    <property type="entry name" value="PRK07775.1"/>
    <property type="match status" value="1"/>
</dbReference>
<dbReference type="AlphaFoldDB" id="A0A173LNK3"/>
<dbReference type="PANTHER" id="PTHR44196">
    <property type="entry name" value="DEHYDROGENASE/REDUCTASE SDR FAMILY MEMBER 7B"/>
    <property type="match status" value="1"/>
</dbReference>
<dbReference type="Pfam" id="PF00106">
    <property type="entry name" value="adh_short"/>
    <property type="match status" value="1"/>
</dbReference>
<dbReference type="KEGG" id="dtm:BJL86_2470"/>
<dbReference type="CDD" id="cd05233">
    <property type="entry name" value="SDR_c"/>
    <property type="match status" value="1"/>
</dbReference>
<evidence type="ECO:0000256" key="2">
    <source>
        <dbReference type="ARBA" id="ARBA00023002"/>
    </source>
</evidence>
<feature type="domain" description="Ketoreductase" evidence="3">
    <location>
        <begin position="20"/>
        <end position="205"/>
    </location>
</feature>
<keyword evidence="2" id="KW-0560">Oxidoreductase</keyword>
<dbReference type="SUPFAM" id="SSF51735">
    <property type="entry name" value="NAD(P)-binding Rossmann-fold domains"/>
    <property type="match status" value="1"/>
</dbReference>
<dbReference type="GO" id="GO:0016020">
    <property type="term" value="C:membrane"/>
    <property type="evidence" value="ECO:0007669"/>
    <property type="project" value="TreeGrafter"/>
</dbReference>
<dbReference type="InterPro" id="IPR020904">
    <property type="entry name" value="Sc_DH/Rdtase_CS"/>
</dbReference>
<organism evidence="4 5">
    <name type="scientific">Dietzia timorensis</name>
    <dbReference type="NCBI Taxonomy" id="499555"/>
    <lineage>
        <taxon>Bacteria</taxon>
        <taxon>Bacillati</taxon>
        <taxon>Actinomycetota</taxon>
        <taxon>Actinomycetes</taxon>
        <taxon>Mycobacteriales</taxon>
        <taxon>Dietziaceae</taxon>
        <taxon>Dietzia</taxon>
    </lineage>
</organism>
<reference evidence="4 5" key="1">
    <citation type="submission" date="2016-06" db="EMBL/GenBank/DDBJ databases">
        <title>Complete genome sequence of a saline-alkali tolerant type strain Dietzia timorensis ID05-A0528T.</title>
        <authorList>
            <person name="Wu X."/>
        </authorList>
    </citation>
    <scope>NUCLEOTIDE SEQUENCE [LARGE SCALE GENOMIC DNA]</scope>
    <source>
        <strain evidence="4 5">ID05-A0528</strain>
    </source>
</reference>